<evidence type="ECO:0000313" key="4">
    <source>
        <dbReference type="Proteomes" id="UP000065473"/>
    </source>
</evidence>
<reference evidence="3 4" key="1">
    <citation type="submission" date="2015-12" db="EMBL/GenBank/DDBJ databases">
        <title>A stable core within a dynamic pangenome in Sulfolobus acidocaldarius.</title>
        <authorList>
            <person name="Anderson R."/>
            <person name="Kouris A."/>
            <person name="Seward C."/>
            <person name="Campbell K."/>
            <person name="Whitaker R."/>
        </authorList>
    </citation>
    <scope>NUCLEOTIDE SEQUENCE [LARGE SCALE GENOMIC DNA]</scope>
    <source>
        <strain evidence="1 4">GG12-C01-09</strain>
        <strain evidence="2 3">NG05B_CO5_07</strain>
    </source>
</reference>
<evidence type="ECO:0000313" key="1">
    <source>
        <dbReference type="EMBL" id="ALU29911.1"/>
    </source>
</evidence>
<dbReference type="EMBL" id="CP013695">
    <property type="protein sequence ID" value="ALU32653.1"/>
    <property type="molecule type" value="Genomic_DNA"/>
</dbReference>
<evidence type="ECO:0000313" key="3">
    <source>
        <dbReference type="Proteomes" id="UP000060043"/>
    </source>
</evidence>
<evidence type="ECO:0000313" key="2">
    <source>
        <dbReference type="EMBL" id="ALU32653.1"/>
    </source>
</evidence>
<proteinExistence type="predicted"/>
<accession>A0A0U3H5H8</accession>
<gene>
    <name evidence="1" type="ORF">ATY89_08150</name>
    <name evidence="2" type="ORF">ATZ20_11170</name>
</gene>
<dbReference type="AlphaFoldDB" id="A0A0U3H5H8"/>
<sequence length="124" mass="14492">MVKAVVYIEHSSTVCKSLKFIRDVRVKCTQGSKIEALKKYGIPDDDYHFAKSFIHDCLRLNPKECIAVIKDDRIEKLIKGLINEIPELKYRVTVTITHKFCMNNDEMIEFAKRILTKYLVAEKR</sequence>
<dbReference type="Proteomes" id="UP000065473">
    <property type="component" value="Chromosome"/>
</dbReference>
<dbReference type="Proteomes" id="UP000060043">
    <property type="component" value="Chromosome"/>
</dbReference>
<dbReference type="OrthoDB" id="382397at2157"/>
<dbReference type="RefSeq" id="WP_011278787.1">
    <property type="nucleotide sequence ID" value="NZ_BHWZ01000006.1"/>
</dbReference>
<dbReference type="EMBL" id="CP013694">
    <property type="protein sequence ID" value="ALU29911.1"/>
    <property type="molecule type" value="Genomic_DNA"/>
</dbReference>
<organism evidence="1 4">
    <name type="scientific">Sulfolobus acidocaldarius</name>
    <dbReference type="NCBI Taxonomy" id="2285"/>
    <lineage>
        <taxon>Archaea</taxon>
        <taxon>Thermoproteota</taxon>
        <taxon>Thermoprotei</taxon>
        <taxon>Sulfolobales</taxon>
        <taxon>Sulfolobaceae</taxon>
        <taxon>Sulfolobus</taxon>
    </lineage>
</organism>
<name>A0A0U3H5H8_9CREN</name>
<dbReference type="GeneID" id="14552499"/>
<protein>
    <submittedName>
        <fullName evidence="1">Uncharacterized protein</fullName>
    </submittedName>
</protein>